<comment type="caution">
    <text evidence="2">The sequence shown here is derived from an EMBL/GenBank/DDBJ whole genome shotgun (WGS) entry which is preliminary data.</text>
</comment>
<gene>
    <name evidence="2" type="ORF">Bca52824_072539</name>
</gene>
<evidence type="ECO:0000256" key="1">
    <source>
        <dbReference type="SAM" id="MobiDB-lite"/>
    </source>
</evidence>
<dbReference type="OrthoDB" id="1737333at2759"/>
<dbReference type="EMBL" id="JAAMPC010000014">
    <property type="protein sequence ID" value="KAG2265460.1"/>
    <property type="molecule type" value="Genomic_DNA"/>
</dbReference>
<sequence length="146" mass="16607">MLALARWQPRKSQLFPFEITFWVKVLGIPLEFRTIPTLESIGDVIGRMVAVDLDHTRIQVVVDAFKELCFETTVNFKGGEFYDGEEVPIFLRYEKLFGYFQVCASLCHKDEKCPLGKKKIKNSPEKKREIKEGNGGGMMEGNGGKT</sequence>
<organism evidence="2 3">
    <name type="scientific">Brassica carinata</name>
    <name type="common">Ethiopian mustard</name>
    <name type="synonym">Abyssinian cabbage</name>
    <dbReference type="NCBI Taxonomy" id="52824"/>
    <lineage>
        <taxon>Eukaryota</taxon>
        <taxon>Viridiplantae</taxon>
        <taxon>Streptophyta</taxon>
        <taxon>Embryophyta</taxon>
        <taxon>Tracheophyta</taxon>
        <taxon>Spermatophyta</taxon>
        <taxon>Magnoliopsida</taxon>
        <taxon>eudicotyledons</taxon>
        <taxon>Gunneridae</taxon>
        <taxon>Pentapetalae</taxon>
        <taxon>rosids</taxon>
        <taxon>malvids</taxon>
        <taxon>Brassicales</taxon>
        <taxon>Brassicaceae</taxon>
        <taxon>Brassiceae</taxon>
        <taxon>Brassica</taxon>
    </lineage>
</organism>
<reference evidence="2 3" key="1">
    <citation type="submission" date="2020-02" db="EMBL/GenBank/DDBJ databases">
        <authorList>
            <person name="Ma Q."/>
            <person name="Huang Y."/>
            <person name="Song X."/>
            <person name="Pei D."/>
        </authorList>
    </citation>
    <scope>NUCLEOTIDE SEQUENCE [LARGE SCALE GENOMIC DNA]</scope>
    <source>
        <strain evidence="2">Sxm20200214</strain>
        <tissue evidence="2">Leaf</tissue>
    </source>
</reference>
<dbReference type="InterPro" id="IPR040256">
    <property type="entry name" value="At4g02000-like"/>
</dbReference>
<dbReference type="PANTHER" id="PTHR31286">
    <property type="entry name" value="GLYCINE-RICH CELL WALL STRUCTURAL PROTEIN 1.8-LIKE"/>
    <property type="match status" value="1"/>
</dbReference>
<evidence type="ECO:0000313" key="3">
    <source>
        <dbReference type="Proteomes" id="UP000886595"/>
    </source>
</evidence>
<evidence type="ECO:0008006" key="4">
    <source>
        <dbReference type="Google" id="ProtNLM"/>
    </source>
</evidence>
<dbReference type="Proteomes" id="UP000886595">
    <property type="component" value="Unassembled WGS sequence"/>
</dbReference>
<evidence type="ECO:0000313" key="2">
    <source>
        <dbReference type="EMBL" id="KAG2265460.1"/>
    </source>
</evidence>
<feature type="compositionally biased region" description="Gly residues" evidence="1">
    <location>
        <begin position="133"/>
        <end position="146"/>
    </location>
</feature>
<dbReference type="PANTHER" id="PTHR31286:SF113">
    <property type="entry name" value="DUF4283 DOMAIN-CONTAINING PROTEIN"/>
    <property type="match status" value="1"/>
</dbReference>
<proteinExistence type="predicted"/>
<keyword evidence="3" id="KW-1185">Reference proteome</keyword>
<protein>
    <recommendedName>
        <fullName evidence="4">DUF4283 domain-containing protein</fullName>
    </recommendedName>
</protein>
<accession>A0A8X7Q8A6</accession>
<name>A0A8X7Q8A6_BRACI</name>
<feature type="region of interest" description="Disordered" evidence="1">
    <location>
        <begin position="118"/>
        <end position="146"/>
    </location>
</feature>
<feature type="compositionally biased region" description="Basic and acidic residues" evidence="1">
    <location>
        <begin position="122"/>
        <end position="132"/>
    </location>
</feature>
<dbReference type="AlphaFoldDB" id="A0A8X7Q8A6"/>